<organism evidence="4 5">
    <name type="scientific">Scyliorhinus torazame</name>
    <name type="common">Cloudy catshark</name>
    <name type="synonym">Catulus torazame</name>
    <dbReference type="NCBI Taxonomy" id="75743"/>
    <lineage>
        <taxon>Eukaryota</taxon>
        <taxon>Metazoa</taxon>
        <taxon>Chordata</taxon>
        <taxon>Craniata</taxon>
        <taxon>Vertebrata</taxon>
        <taxon>Chondrichthyes</taxon>
        <taxon>Elasmobranchii</taxon>
        <taxon>Galeomorphii</taxon>
        <taxon>Galeoidea</taxon>
        <taxon>Carcharhiniformes</taxon>
        <taxon>Scyliorhinidae</taxon>
        <taxon>Scyliorhinus</taxon>
    </lineage>
</organism>
<evidence type="ECO:0000313" key="5">
    <source>
        <dbReference type="Proteomes" id="UP000288216"/>
    </source>
</evidence>
<comment type="caution">
    <text evidence="4">The sequence shown here is derived from an EMBL/GenBank/DDBJ whole genome shotgun (WGS) entry which is preliminary data.</text>
</comment>
<name>A0A401QCN2_SCYTO</name>
<accession>A0A401QCN2</accession>
<dbReference type="PANTHER" id="PTHR16441">
    <property type="entry name" value="FIDIPIDINE"/>
    <property type="match status" value="1"/>
</dbReference>
<dbReference type="OrthoDB" id="16092at2759"/>
<dbReference type="GO" id="GO:0006893">
    <property type="term" value="P:Golgi to plasma membrane transport"/>
    <property type="evidence" value="ECO:0007669"/>
    <property type="project" value="TreeGrafter"/>
</dbReference>
<keyword evidence="2" id="KW-0175">Coiled coil</keyword>
<dbReference type="Pfam" id="PF09762">
    <property type="entry name" value="CCDC93_CC"/>
    <property type="match status" value="1"/>
</dbReference>
<feature type="coiled-coil region" evidence="2">
    <location>
        <begin position="53"/>
        <end position="87"/>
    </location>
</feature>
<feature type="domain" description="CCDC93 coiled-coil" evidence="3">
    <location>
        <begin position="2"/>
        <end position="110"/>
    </location>
</feature>
<dbReference type="InterPro" id="IPR019159">
    <property type="entry name" value="CCDC93_CC"/>
</dbReference>
<dbReference type="InterPro" id="IPR039116">
    <property type="entry name" value="CCDC93"/>
</dbReference>
<dbReference type="PANTHER" id="PTHR16441:SF0">
    <property type="entry name" value="COILED-COIL DOMAIN-CONTAINING PROTEIN 93"/>
    <property type="match status" value="1"/>
</dbReference>
<evidence type="ECO:0000259" key="3">
    <source>
        <dbReference type="Pfam" id="PF09762"/>
    </source>
</evidence>
<proteinExistence type="predicted"/>
<protein>
    <recommendedName>
        <fullName evidence="1">Coiled-coil domain-containing protein 93</fullName>
    </recommendedName>
</protein>
<gene>
    <name evidence="4" type="ORF">scyTo_0023906</name>
</gene>
<dbReference type="AlphaFoldDB" id="A0A401QCN2"/>
<dbReference type="Proteomes" id="UP000288216">
    <property type="component" value="Unassembled WGS sequence"/>
</dbReference>
<dbReference type="EMBL" id="BFAA01035627">
    <property type="protein sequence ID" value="GCB83140.1"/>
    <property type="molecule type" value="Genomic_DNA"/>
</dbReference>
<feature type="non-terminal residue" evidence="4">
    <location>
        <position position="1"/>
    </location>
</feature>
<dbReference type="OMA" id="CLSREVN"/>
<sequence length="116" mass="13863">AAATRQEPKQFFTLYNTLANKRLCLEKEVNLLNSIHENFQHAMAATTARDQFLRQMEQIVEGIKQNRMKSEKEKQENKLRHDQLNDEYFELLEKQRVYFKEECNENEVLLRSRGVS</sequence>
<evidence type="ECO:0000313" key="4">
    <source>
        <dbReference type="EMBL" id="GCB83140.1"/>
    </source>
</evidence>
<evidence type="ECO:0000256" key="2">
    <source>
        <dbReference type="SAM" id="Coils"/>
    </source>
</evidence>
<dbReference type="STRING" id="75743.A0A401QCN2"/>
<keyword evidence="5" id="KW-1185">Reference proteome</keyword>
<evidence type="ECO:0000256" key="1">
    <source>
        <dbReference type="ARBA" id="ARBA00016765"/>
    </source>
</evidence>
<reference evidence="4 5" key="1">
    <citation type="journal article" date="2018" name="Nat. Ecol. Evol.">
        <title>Shark genomes provide insights into elasmobranch evolution and the origin of vertebrates.</title>
        <authorList>
            <person name="Hara Y"/>
            <person name="Yamaguchi K"/>
            <person name="Onimaru K"/>
            <person name="Kadota M"/>
            <person name="Koyanagi M"/>
            <person name="Keeley SD"/>
            <person name="Tatsumi K"/>
            <person name="Tanaka K"/>
            <person name="Motone F"/>
            <person name="Kageyama Y"/>
            <person name="Nozu R"/>
            <person name="Adachi N"/>
            <person name="Nishimura O"/>
            <person name="Nakagawa R"/>
            <person name="Tanegashima C"/>
            <person name="Kiyatake I"/>
            <person name="Matsumoto R"/>
            <person name="Murakumo K"/>
            <person name="Nishida K"/>
            <person name="Terakita A"/>
            <person name="Kuratani S"/>
            <person name="Sato K"/>
            <person name="Hyodo S Kuraku.S."/>
        </authorList>
    </citation>
    <scope>NUCLEOTIDE SEQUENCE [LARGE SCALE GENOMIC DNA]</scope>
</reference>